<organism evidence="1 2">
    <name type="scientific">Streptomyces violascens</name>
    <dbReference type="NCBI Taxonomy" id="67381"/>
    <lineage>
        <taxon>Bacteria</taxon>
        <taxon>Bacillati</taxon>
        <taxon>Actinomycetota</taxon>
        <taxon>Actinomycetes</taxon>
        <taxon>Kitasatosporales</taxon>
        <taxon>Streptomycetaceae</taxon>
        <taxon>Streptomyces</taxon>
    </lineage>
</organism>
<dbReference type="Proteomes" id="UP001050808">
    <property type="component" value="Unassembled WGS sequence"/>
</dbReference>
<proteinExistence type="predicted"/>
<dbReference type="EMBL" id="BNDY01000017">
    <property type="protein sequence ID" value="GHI42712.1"/>
    <property type="molecule type" value="Genomic_DNA"/>
</dbReference>
<dbReference type="RefSeq" id="WP_189964018.1">
    <property type="nucleotide sequence ID" value="NZ_BMUA01000009.1"/>
</dbReference>
<comment type="caution">
    <text evidence="1">The sequence shown here is derived from an EMBL/GenBank/DDBJ whole genome shotgun (WGS) entry which is preliminary data.</text>
</comment>
<sequence>MDTELRKLADHLRKRGLHVDLDDTGSLRATNSVNDLAEHIAMNGNHYVTPFGYEIGERGHEASCAERIAHMLAAPVQTGLREDAP</sequence>
<name>A0ABQ3QZL0_9ACTN</name>
<evidence type="ECO:0000313" key="2">
    <source>
        <dbReference type="Proteomes" id="UP001050808"/>
    </source>
</evidence>
<keyword evidence="2" id="KW-1185">Reference proteome</keyword>
<gene>
    <name evidence="1" type="ORF">Sviol_71200</name>
</gene>
<protein>
    <submittedName>
        <fullName evidence="1">Uncharacterized protein</fullName>
    </submittedName>
</protein>
<accession>A0ABQ3QZL0</accession>
<evidence type="ECO:0000313" key="1">
    <source>
        <dbReference type="EMBL" id="GHI42712.1"/>
    </source>
</evidence>
<reference evidence="1" key="1">
    <citation type="submission" date="2024-05" db="EMBL/GenBank/DDBJ databases">
        <title>Whole genome shotgun sequence of Streptomyces violascens NBRC 12920.</title>
        <authorList>
            <person name="Komaki H."/>
            <person name="Tamura T."/>
        </authorList>
    </citation>
    <scope>NUCLEOTIDE SEQUENCE</scope>
    <source>
        <strain evidence="1">NBRC 12920</strain>
    </source>
</reference>